<evidence type="ECO:0000313" key="3">
    <source>
        <dbReference type="EMBL" id="RKP15419.1"/>
    </source>
</evidence>
<dbReference type="AlphaFoldDB" id="A0A4V1IYQ9"/>
<feature type="transmembrane region" description="Helical" evidence="2">
    <location>
        <begin position="366"/>
        <end position="386"/>
    </location>
</feature>
<feature type="compositionally biased region" description="Low complexity" evidence="1">
    <location>
        <begin position="54"/>
        <end position="68"/>
    </location>
</feature>
<dbReference type="EMBL" id="KZ987733">
    <property type="protein sequence ID" value="RKP15419.1"/>
    <property type="molecule type" value="Genomic_DNA"/>
</dbReference>
<gene>
    <name evidence="3" type="ORF">BJ684DRAFT_14327</name>
</gene>
<evidence type="ECO:0000256" key="2">
    <source>
        <dbReference type="SAM" id="Phobius"/>
    </source>
</evidence>
<dbReference type="OrthoDB" id="5589422at2759"/>
<organism evidence="3 4">
    <name type="scientific">Piptocephalis cylindrospora</name>
    <dbReference type="NCBI Taxonomy" id="1907219"/>
    <lineage>
        <taxon>Eukaryota</taxon>
        <taxon>Fungi</taxon>
        <taxon>Fungi incertae sedis</taxon>
        <taxon>Zoopagomycota</taxon>
        <taxon>Zoopagomycotina</taxon>
        <taxon>Zoopagomycetes</taxon>
        <taxon>Zoopagales</taxon>
        <taxon>Piptocephalidaceae</taxon>
        <taxon>Piptocephalis</taxon>
    </lineage>
</organism>
<feature type="region of interest" description="Disordered" evidence="1">
    <location>
        <begin position="483"/>
        <end position="518"/>
    </location>
</feature>
<feature type="region of interest" description="Disordered" evidence="1">
    <location>
        <begin position="35"/>
        <end position="121"/>
    </location>
</feature>
<proteinExistence type="predicted"/>
<feature type="transmembrane region" description="Helical" evidence="2">
    <location>
        <begin position="142"/>
        <end position="162"/>
    </location>
</feature>
<feature type="compositionally biased region" description="Low complexity" evidence="1">
    <location>
        <begin position="485"/>
        <end position="506"/>
    </location>
</feature>
<keyword evidence="2" id="KW-0472">Membrane</keyword>
<accession>A0A4V1IYQ9</accession>
<sequence length="518" mass="55953">MSPPGWRKRNGWVSISPYPLLVLCIILGAYMGEVSAQSSPSPTRVPMGSGGHSAPGHSAHPPHSAAAHPTDRKGHPGSEVIAESLPLPDPSSTPHSFPYHHSKDHNGKSRPAALEADLEEEEAEAELIARTTELTYTDGSHIFVIVTLVTGALNLLCAIYVLRYASPSHGRNPTPSSPSSLASGGIVGNRRSRALSAMINLAADGPWRWSSMSRHPEETDALSKPSANPKNDQHRFAFYTCTTDTALSLLLCSSALYVAINHQLMPLVWCKAVGFSCYALVSMDLALVMFDAISTWWMACLGTGMAGVPHPESLVKPPRRFGRFDWKVFCVCAISPWILSGVLEGFDAFGPDEYWCFVNGETTSGKIALVATTGLHYVALVVVLLTHIPIIHASQRQGIAVVALDKEKDELRTLRLHHDHPDAETTASHLLIHCLHYTPGTIHFVSQIAGYERAWVYIIAVIFAQLGAVGHAGIIGYCKWRDQPPKSSKVQPSPCHSPSSSPAPNSGFGKGIEEVARA</sequence>
<reference evidence="4" key="1">
    <citation type="journal article" date="2018" name="Nat. Microbiol.">
        <title>Leveraging single-cell genomics to expand the fungal tree of life.</title>
        <authorList>
            <person name="Ahrendt S.R."/>
            <person name="Quandt C.A."/>
            <person name="Ciobanu D."/>
            <person name="Clum A."/>
            <person name="Salamov A."/>
            <person name="Andreopoulos B."/>
            <person name="Cheng J.F."/>
            <person name="Woyke T."/>
            <person name="Pelin A."/>
            <person name="Henrissat B."/>
            <person name="Reynolds N.K."/>
            <person name="Benny G.L."/>
            <person name="Smith M.E."/>
            <person name="James T.Y."/>
            <person name="Grigoriev I.V."/>
        </authorList>
    </citation>
    <scope>NUCLEOTIDE SEQUENCE [LARGE SCALE GENOMIC DNA]</scope>
</reference>
<protein>
    <submittedName>
        <fullName evidence="3">Uncharacterized protein</fullName>
    </submittedName>
</protein>
<feature type="transmembrane region" description="Helical" evidence="2">
    <location>
        <begin position="266"/>
        <end position="288"/>
    </location>
</feature>
<keyword evidence="4" id="KW-1185">Reference proteome</keyword>
<evidence type="ECO:0000256" key="1">
    <source>
        <dbReference type="SAM" id="MobiDB-lite"/>
    </source>
</evidence>
<evidence type="ECO:0000313" key="4">
    <source>
        <dbReference type="Proteomes" id="UP000267251"/>
    </source>
</evidence>
<name>A0A4V1IYQ9_9FUNG</name>
<feature type="transmembrane region" description="Helical" evidence="2">
    <location>
        <begin position="12"/>
        <end position="32"/>
    </location>
</feature>
<feature type="transmembrane region" description="Helical" evidence="2">
    <location>
        <begin position="454"/>
        <end position="477"/>
    </location>
</feature>
<keyword evidence="2" id="KW-1133">Transmembrane helix</keyword>
<feature type="transmembrane region" description="Helical" evidence="2">
    <location>
        <begin position="236"/>
        <end position="260"/>
    </location>
</feature>
<keyword evidence="2" id="KW-0812">Transmembrane</keyword>
<dbReference type="Gene3D" id="1.20.1070.10">
    <property type="entry name" value="Rhodopsin 7-helix transmembrane proteins"/>
    <property type="match status" value="1"/>
</dbReference>
<dbReference type="Proteomes" id="UP000267251">
    <property type="component" value="Unassembled WGS sequence"/>
</dbReference>